<keyword evidence="9 14" id="KW-0520">NAD</keyword>
<dbReference type="NCBIfam" id="TIGR01350">
    <property type="entry name" value="lipoamide_DH"/>
    <property type="match status" value="1"/>
</dbReference>
<keyword evidence="6 16" id="KW-0285">Flavoprotein</keyword>
<reference evidence="19 20" key="1">
    <citation type="submission" date="2020-08" db="EMBL/GenBank/DDBJ databases">
        <title>Genomic Encyclopedia of Type Strains, Phase IV (KMG-IV): sequencing the most valuable type-strain genomes for metagenomic binning, comparative biology and taxonomic classification.</title>
        <authorList>
            <person name="Goeker M."/>
        </authorList>
    </citation>
    <scope>NUCLEOTIDE SEQUENCE [LARGE SCALE GENOMIC DNA]</scope>
    <source>
        <strain evidence="19 20">DSM 22548</strain>
    </source>
</reference>
<keyword evidence="11 16" id="KW-0676">Redox-active center</keyword>
<evidence type="ECO:0000256" key="8">
    <source>
        <dbReference type="ARBA" id="ARBA00023002"/>
    </source>
</evidence>
<dbReference type="GO" id="GO:0050660">
    <property type="term" value="F:flavin adenine dinucleotide binding"/>
    <property type="evidence" value="ECO:0007669"/>
    <property type="project" value="InterPro"/>
</dbReference>
<feature type="binding site" evidence="14">
    <location>
        <begin position="137"/>
        <end position="139"/>
    </location>
    <ligand>
        <name>FAD</name>
        <dbReference type="ChEBI" id="CHEBI:57692"/>
    </ligand>
</feature>
<dbReference type="InterPro" id="IPR001100">
    <property type="entry name" value="Pyr_nuc-diS_OxRdtase"/>
</dbReference>
<feature type="domain" description="FAD/NAD(P)-binding" evidence="18">
    <location>
        <begin position="4"/>
        <end position="318"/>
    </location>
</feature>
<dbReference type="PIRSF" id="PIRSF000350">
    <property type="entry name" value="Mercury_reductase_MerA"/>
    <property type="match status" value="1"/>
</dbReference>
<feature type="domain" description="Pyridine nucleotide-disulphide oxidoreductase dimerisation" evidence="17">
    <location>
        <begin position="339"/>
        <end position="443"/>
    </location>
</feature>
<keyword evidence="8 16" id="KW-0560">Oxidoreductase</keyword>
<feature type="disulfide bond" description="Redox-active" evidence="15">
    <location>
        <begin position="41"/>
        <end position="46"/>
    </location>
</feature>
<dbReference type="PANTHER" id="PTHR22912:SF217">
    <property type="entry name" value="DIHYDROLIPOYL DEHYDROGENASE"/>
    <property type="match status" value="1"/>
</dbReference>
<dbReference type="PROSITE" id="PS00076">
    <property type="entry name" value="PYRIDINE_REDOX_1"/>
    <property type="match status" value="1"/>
</dbReference>
<keyword evidence="5" id="KW-0963">Cytoplasm</keyword>
<dbReference type="PRINTS" id="PR00411">
    <property type="entry name" value="PNDRDTASEI"/>
</dbReference>
<dbReference type="Pfam" id="PF07992">
    <property type="entry name" value="Pyr_redox_2"/>
    <property type="match status" value="1"/>
</dbReference>
<evidence type="ECO:0000259" key="18">
    <source>
        <dbReference type="Pfam" id="PF07992"/>
    </source>
</evidence>
<feature type="binding site" evidence="14">
    <location>
        <begin position="174"/>
        <end position="181"/>
    </location>
    <ligand>
        <name>NAD(+)</name>
        <dbReference type="ChEBI" id="CHEBI:57540"/>
    </ligand>
</feature>
<dbReference type="InterPro" id="IPR004099">
    <property type="entry name" value="Pyr_nucl-diS_OxRdtase_dimer"/>
</dbReference>
<dbReference type="InterPro" id="IPR050151">
    <property type="entry name" value="Class-I_Pyr_Nuc-Dis_Oxidored"/>
</dbReference>
<dbReference type="GO" id="GO:0006103">
    <property type="term" value="P:2-oxoglutarate metabolic process"/>
    <property type="evidence" value="ECO:0007669"/>
    <property type="project" value="TreeGrafter"/>
</dbReference>
<evidence type="ECO:0000256" key="4">
    <source>
        <dbReference type="ARBA" id="ARBA00016961"/>
    </source>
</evidence>
<evidence type="ECO:0000256" key="7">
    <source>
        <dbReference type="ARBA" id="ARBA00022827"/>
    </source>
</evidence>
<comment type="miscellaneous">
    <text evidence="16">The active site is a redox-active disulfide bond.</text>
</comment>
<evidence type="ECO:0000256" key="3">
    <source>
        <dbReference type="ARBA" id="ARBA00012608"/>
    </source>
</evidence>
<dbReference type="GO" id="GO:0005737">
    <property type="term" value="C:cytoplasm"/>
    <property type="evidence" value="ECO:0007669"/>
    <property type="project" value="UniProtKB-SubCell"/>
</dbReference>
<feature type="binding site" evidence="14">
    <location>
        <position position="264"/>
    </location>
    <ligand>
        <name>NAD(+)</name>
        <dbReference type="ChEBI" id="CHEBI:57540"/>
    </ligand>
</feature>
<feature type="binding site" evidence="14">
    <location>
        <position position="50"/>
    </location>
    <ligand>
        <name>FAD</name>
        <dbReference type="ChEBI" id="CHEBI:57692"/>
    </ligand>
</feature>
<dbReference type="PANTHER" id="PTHR22912">
    <property type="entry name" value="DISULFIDE OXIDOREDUCTASE"/>
    <property type="match status" value="1"/>
</dbReference>
<comment type="caution">
    <text evidence="19">The sequence shown here is derived from an EMBL/GenBank/DDBJ whole genome shotgun (WGS) entry which is preliminary data.</text>
</comment>
<evidence type="ECO:0000313" key="20">
    <source>
        <dbReference type="Proteomes" id="UP000541425"/>
    </source>
</evidence>
<keyword evidence="10" id="KW-1015">Disulfide bond</keyword>
<comment type="catalytic activity">
    <reaction evidence="12 16">
        <text>N(6)-[(R)-dihydrolipoyl]-L-lysyl-[protein] + NAD(+) = N(6)-[(R)-lipoyl]-L-lysyl-[protein] + NADH + H(+)</text>
        <dbReference type="Rhea" id="RHEA:15045"/>
        <dbReference type="Rhea" id="RHEA-COMP:10474"/>
        <dbReference type="Rhea" id="RHEA-COMP:10475"/>
        <dbReference type="ChEBI" id="CHEBI:15378"/>
        <dbReference type="ChEBI" id="CHEBI:57540"/>
        <dbReference type="ChEBI" id="CHEBI:57945"/>
        <dbReference type="ChEBI" id="CHEBI:83099"/>
        <dbReference type="ChEBI" id="CHEBI:83100"/>
        <dbReference type="EC" id="1.8.1.4"/>
    </reaction>
</comment>
<accession>A0A7W5YEQ4</accession>
<evidence type="ECO:0000259" key="17">
    <source>
        <dbReference type="Pfam" id="PF02852"/>
    </source>
</evidence>
<comment type="similarity">
    <text evidence="2 16">Belongs to the class-I pyridine nucleotide-disulfide oxidoreductase family.</text>
</comment>
<proteinExistence type="inferred from homology"/>
<dbReference type="InterPro" id="IPR036188">
    <property type="entry name" value="FAD/NAD-bd_sf"/>
</dbReference>
<dbReference type="Gene3D" id="3.30.390.30">
    <property type="match status" value="1"/>
</dbReference>
<name>A0A7W5YEQ4_9BACT</name>
<evidence type="ECO:0000256" key="1">
    <source>
        <dbReference type="ARBA" id="ARBA00004496"/>
    </source>
</evidence>
<evidence type="ECO:0000256" key="9">
    <source>
        <dbReference type="ARBA" id="ARBA00023027"/>
    </source>
</evidence>
<evidence type="ECO:0000256" key="10">
    <source>
        <dbReference type="ARBA" id="ARBA00023157"/>
    </source>
</evidence>
<evidence type="ECO:0000256" key="5">
    <source>
        <dbReference type="ARBA" id="ARBA00022490"/>
    </source>
</evidence>
<evidence type="ECO:0000256" key="11">
    <source>
        <dbReference type="ARBA" id="ARBA00023284"/>
    </source>
</evidence>
<dbReference type="Proteomes" id="UP000541425">
    <property type="component" value="Unassembled WGS sequence"/>
</dbReference>
<dbReference type="EC" id="1.8.1.4" evidence="3 16"/>
<dbReference type="InterPro" id="IPR012999">
    <property type="entry name" value="Pyr_OxRdtase_I_AS"/>
</dbReference>
<dbReference type="Pfam" id="PF02852">
    <property type="entry name" value="Pyr_redox_dim"/>
    <property type="match status" value="1"/>
</dbReference>
<evidence type="ECO:0000256" key="12">
    <source>
        <dbReference type="ARBA" id="ARBA00049187"/>
    </source>
</evidence>
<evidence type="ECO:0000256" key="2">
    <source>
        <dbReference type="ARBA" id="ARBA00007532"/>
    </source>
</evidence>
<comment type="subcellular location">
    <subcellularLocation>
        <location evidence="1">Cytoplasm</location>
    </subcellularLocation>
</comment>
<dbReference type="GO" id="GO:0004148">
    <property type="term" value="F:dihydrolipoyl dehydrogenase (NADH) activity"/>
    <property type="evidence" value="ECO:0007669"/>
    <property type="project" value="UniProtKB-EC"/>
</dbReference>
<feature type="binding site" evidence="14">
    <location>
        <position position="197"/>
    </location>
    <ligand>
        <name>NAD(+)</name>
        <dbReference type="ChEBI" id="CHEBI:57540"/>
    </ligand>
</feature>
<sequence>METKDLIIIGTGPGGYDVAVKAAKAGLQVAIFEKLHYGGTCLNVGCIPTKTLCKNAELLEEIKAAEDFGIDIKESSLDMSRVIARKNGIVEKLSGAIEALMKTPGITFVKGDAKFIDAHTIGAENQVFTAPNIIIATGSTTKFLPIEGAHSKGVVTSTEMLNLEYVPKRLCVIGGGVIGLEFASIFNAFGSQVTVIEFCKEILPPFDRDIAKRLRTILKKKGIDFKIGSAVVGIQEADDAYLVEFEEKGEKKCVTSDLVLMAVGREANLSSLNLDDVGIHYTKKGIEVDEFMQTNVPGIYAVGDINGRMQLAHAATFQSYVALDHILGVKSQIHLQVCPAVVFTSPEVAMIGKTEEELKSAKINYEVHKSMYRANGKALTMGCDEGLVKVLTDMGGHILGAHILGAHAADLIHEFALVMNESLKIDTLRNTIHAHPSLSEIIMKI</sequence>
<dbReference type="InterPro" id="IPR023753">
    <property type="entry name" value="FAD/NAD-binding_dom"/>
</dbReference>
<dbReference type="AlphaFoldDB" id="A0A7W5YEQ4"/>
<evidence type="ECO:0000256" key="16">
    <source>
        <dbReference type="RuleBase" id="RU003692"/>
    </source>
</evidence>
<dbReference type="EMBL" id="JACICA010000018">
    <property type="protein sequence ID" value="MBB3703644.1"/>
    <property type="molecule type" value="Genomic_DNA"/>
</dbReference>
<keyword evidence="14" id="KW-0547">Nucleotide-binding</keyword>
<protein>
    <recommendedName>
        <fullName evidence="4 16">Dihydrolipoyl dehydrogenase</fullName>
        <ecNumber evidence="3 16">1.8.1.4</ecNumber>
    </recommendedName>
</protein>
<evidence type="ECO:0000256" key="15">
    <source>
        <dbReference type="PIRSR" id="PIRSR000350-4"/>
    </source>
</evidence>
<dbReference type="InterPro" id="IPR016156">
    <property type="entry name" value="FAD/NAD-linked_Rdtase_dimer_sf"/>
</dbReference>
<dbReference type="PRINTS" id="PR00368">
    <property type="entry name" value="FADPNR"/>
</dbReference>
<comment type="cofactor">
    <cofactor evidence="14 16">
        <name>FAD</name>
        <dbReference type="ChEBI" id="CHEBI:57692"/>
    </cofactor>
    <text evidence="14 16">Binds 1 FAD per subunit.</text>
</comment>
<dbReference type="SUPFAM" id="SSF51905">
    <property type="entry name" value="FAD/NAD(P)-binding domain"/>
    <property type="match status" value="1"/>
</dbReference>
<dbReference type="Gene3D" id="3.50.50.60">
    <property type="entry name" value="FAD/NAD(P)-binding domain"/>
    <property type="match status" value="2"/>
</dbReference>
<evidence type="ECO:0000313" key="19">
    <source>
        <dbReference type="EMBL" id="MBB3703644.1"/>
    </source>
</evidence>
<dbReference type="RefSeq" id="WP_183698099.1">
    <property type="nucleotide sequence ID" value="NZ_JACICA010000018.1"/>
</dbReference>
<evidence type="ECO:0000256" key="6">
    <source>
        <dbReference type="ARBA" id="ARBA00022630"/>
    </source>
</evidence>
<dbReference type="FunFam" id="3.30.390.30:FF:000001">
    <property type="entry name" value="Dihydrolipoyl dehydrogenase"/>
    <property type="match status" value="1"/>
</dbReference>
<evidence type="ECO:0000256" key="13">
    <source>
        <dbReference type="PIRSR" id="PIRSR000350-2"/>
    </source>
</evidence>
<organism evidence="19 20">
    <name type="scientific">Alloprevotella rava</name>
    <dbReference type="NCBI Taxonomy" id="671218"/>
    <lineage>
        <taxon>Bacteria</taxon>
        <taxon>Pseudomonadati</taxon>
        <taxon>Bacteroidota</taxon>
        <taxon>Bacteroidia</taxon>
        <taxon>Bacteroidales</taxon>
        <taxon>Prevotellaceae</taxon>
        <taxon>Alloprevotella</taxon>
    </lineage>
</organism>
<gene>
    <name evidence="19" type="ORF">FHS60_002139</name>
</gene>
<feature type="active site" description="Proton acceptor" evidence="13">
    <location>
        <position position="435"/>
    </location>
</feature>
<dbReference type="SUPFAM" id="SSF55424">
    <property type="entry name" value="FAD/NAD-linked reductases, dimerisation (C-terminal) domain"/>
    <property type="match status" value="1"/>
</dbReference>
<evidence type="ECO:0000256" key="14">
    <source>
        <dbReference type="PIRSR" id="PIRSR000350-3"/>
    </source>
</evidence>
<feature type="binding site" evidence="14">
    <location>
        <position position="304"/>
    </location>
    <ligand>
        <name>FAD</name>
        <dbReference type="ChEBI" id="CHEBI:57692"/>
    </ligand>
</feature>
<dbReference type="InterPro" id="IPR006258">
    <property type="entry name" value="Lipoamide_DH"/>
</dbReference>
<keyword evidence="7 14" id="KW-0274">FAD</keyword>